<gene>
    <name evidence="2" type="ORF">AVDCRST_MAG89-3991</name>
</gene>
<evidence type="ECO:0000256" key="1">
    <source>
        <dbReference type="SAM" id="MobiDB-lite"/>
    </source>
</evidence>
<organism evidence="2">
    <name type="scientific">uncultured Gemmatimonadota bacterium</name>
    <dbReference type="NCBI Taxonomy" id="203437"/>
    <lineage>
        <taxon>Bacteria</taxon>
        <taxon>Pseudomonadati</taxon>
        <taxon>Gemmatimonadota</taxon>
        <taxon>environmental samples</taxon>
    </lineage>
</organism>
<accession>A0A6J4MQL4</accession>
<feature type="region of interest" description="Disordered" evidence="1">
    <location>
        <begin position="1"/>
        <end position="27"/>
    </location>
</feature>
<dbReference type="EMBL" id="CADCTV010000836">
    <property type="protein sequence ID" value="CAA9364508.1"/>
    <property type="molecule type" value="Genomic_DNA"/>
</dbReference>
<name>A0A6J4MQL4_9BACT</name>
<protein>
    <submittedName>
        <fullName evidence="2">Uncharacterized protein</fullName>
    </submittedName>
</protein>
<feature type="compositionally biased region" description="Basic residues" evidence="1">
    <location>
        <begin position="1"/>
        <end position="19"/>
    </location>
</feature>
<sequence>MDSHLDRRKAPRHLRRRGAGARAGSVAASSSTVWHESECPTYAAGPSCSVSTKAETANACWMMLRKGGPSVRPKPGRSIASTRCPEAASHGPFFIQ</sequence>
<evidence type="ECO:0000313" key="2">
    <source>
        <dbReference type="EMBL" id="CAA9364508.1"/>
    </source>
</evidence>
<proteinExistence type="predicted"/>
<dbReference type="AlphaFoldDB" id="A0A6J4MQL4"/>
<reference evidence="2" key="1">
    <citation type="submission" date="2020-02" db="EMBL/GenBank/DDBJ databases">
        <authorList>
            <person name="Meier V. D."/>
        </authorList>
    </citation>
    <scope>NUCLEOTIDE SEQUENCE</scope>
    <source>
        <strain evidence="2">AVDCRST_MAG89</strain>
    </source>
</reference>
<feature type="region of interest" description="Disordered" evidence="1">
    <location>
        <begin position="67"/>
        <end position="96"/>
    </location>
</feature>